<name>A0ABU9S2Z1_9BURK</name>
<evidence type="ECO:0000259" key="2">
    <source>
        <dbReference type="Pfam" id="PF00892"/>
    </source>
</evidence>
<feature type="transmembrane region" description="Helical" evidence="1">
    <location>
        <begin position="20"/>
        <end position="40"/>
    </location>
</feature>
<dbReference type="SUPFAM" id="SSF103481">
    <property type="entry name" value="Multidrug resistance efflux transporter EmrE"/>
    <property type="match status" value="1"/>
</dbReference>
<dbReference type="InterPro" id="IPR037185">
    <property type="entry name" value="EmrE-like"/>
</dbReference>
<proteinExistence type="predicted"/>
<dbReference type="EMBL" id="JAYMRV010000021">
    <property type="protein sequence ID" value="MEM5426688.1"/>
    <property type="molecule type" value="Genomic_DNA"/>
</dbReference>
<protein>
    <submittedName>
        <fullName evidence="3">EamA family transporter</fullName>
    </submittedName>
</protein>
<comment type="caution">
    <text evidence="3">The sequence shown here is derived from an EMBL/GenBank/DDBJ whole genome shotgun (WGS) entry which is preliminary data.</text>
</comment>
<evidence type="ECO:0000313" key="4">
    <source>
        <dbReference type="Proteomes" id="UP001489897"/>
    </source>
</evidence>
<keyword evidence="1" id="KW-0472">Membrane</keyword>
<organism evidence="3 4">
    <name type="scientific">Paraburkholderia ferrariae</name>
    <dbReference type="NCBI Taxonomy" id="386056"/>
    <lineage>
        <taxon>Bacteria</taxon>
        <taxon>Pseudomonadati</taxon>
        <taxon>Pseudomonadota</taxon>
        <taxon>Betaproteobacteria</taxon>
        <taxon>Burkholderiales</taxon>
        <taxon>Burkholderiaceae</taxon>
        <taxon>Paraburkholderia</taxon>
    </lineage>
</organism>
<gene>
    <name evidence="3" type="ORF">VSR73_37745</name>
</gene>
<dbReference type="Pfam" id="PF00892">
    <property type="entry name" value="EamA"/>
    <property type="match status" value="1"/>
</dbReference>
<evidence type="ECO:0000313" key="3">
    <source>
        <dbReference type="EMBL" id="MEM5426688.1"/>
    </source>
</evidence>
<feature type="domain" description="EamA" evidence="2">
    <location>
        <begin position="3"/>
        <end position="58"/>
    </location>
</feature>
<dbReference type="Proteomes" id="UP001489897">
    <property type="component" value="Unassembled WGS sequence"/>
</dbReference>
<keyword evidence="4" id="KW-1185">Reference proteome</keyword>
<dbReference type="InterPro" id="IPR000620">
    <property type="entry name" value="EamA_dom"/>
</dbReference>
<reference evidence="3 4" key="1">
    <citation type="submission" date="2024-01" db="EMBL/GenBank/DDBJ databases">
        <title>The diversity of rhizobia nodulating Mimosa spp. in eleven states of Brazil covering several biomes is determined by host plant, location, and edaphic factors.</title>
        <authorList>
            <person name="Rouws L."/>
            <person name="Barauna A."/>
            <person name="Beukes C."/>
            <person name="De Faria S.M."/>
            <person name="Gross E."/>
            <person name="Dos Reis Junior F.B."/>
            <person name="Simon M."/>
            <person name="Maluk M."/>
            <person name="Odee D.W."/>
            <person name="Kenicer G."/>
            <person name="Young J.P.W."/>
            <person name="Reis V.M."/>
            <person name="Zilli J."/>
            <person name="James E.K."/>
        </authorList>
    </citation>
    <scope>NUCLEOTIDE SEQUENCE [LARGE SCALE GENOMIC DNA]</scope>
    <source>
        <strain evidence="3 4">JPY167</strain>
    </source>
</reference>
<keyword evidence="1" id="KW-1133">Transmembrane helix</keyword>
<evidence type="ECO:0000256" key="1">
    <source>
        <dbReference type="SAM" id="Phobius"/>
    </source>
</evidence>
<accession>A0ABU9S2Z1</accession>
<sequence>MPLLPYVLEMFALRRMTASAFGILMSVEPAIAAAIGFIVLGQPMTGLQSIGTLLVVCASTACCRQK</sequence>
<keyword evidence="1" id="KW-0812">Transmembrane</keyword>